<proteinExistence type="predicted"/>
<organism evidence="2 3">
    <name type="scientific">Armillaria novae-zelandiae</name>
    <dbReference type="NCBI Taxonomy" id="153914"/>
    <lineage>
        <taxon>Eukaryota</taxon>
        <taxon>Fungi</taxon>
        <taxon>Dikarya</taxon>
        <taxon>Basidiomycota</taxon>
        <taxon>Agaricomycotina</taxon>
        <taxon>Agaricomycetes</taxon>
        <taxon>Agaricomycetidae</taxon>
        <taxon>Agaricales</taxon>
        <taxon>Marasmiineae</taxon>
        <taxon>Physalacriaceae</taxon>
        <taxon>Armillaria</taxon>
    </lineage>
</organism>
<comment type="caution">
    <text evidence="2">The sequence shown here is derived from an EMBL/GenBank/DDBJ whole genome shotgun (WGS) entry which is preliminary data.</text>
</comment>
<sequence>MMPVNKWLWISAIILFYNISPVWSNSSNPVNFCKCRTSKGGIRLSTNLPLKSRDSSLPMLTVLHFNDENSMKSERRCR</sequence>
<evidence type="ECO:0000313" key="3">
    <source>
        <dbReference type="Proteomes" id="UP001175227"/>
    </source>
</evidence>
<name>A0AA39NRP9_9AGAR</name>
<evidence type="ECO:0000256" key="1">
    <source>
        <dbReference type="SAM" id="SignalP"/>
    </source>
</evidence>
<protein>
    <recommendedName>
        <fullName evidence="4">Secreted protein</fullName>
    </recommendedName>
</protein>
<gene>
    <name evidence="2" type="ORF">IW261DRAFT_1516063</name>
</gene>
<feature type="signal peptide" evidence="1">
    <location>
        <begin position="1"/>
        <end position="24"/>
    </location>
</feature>
<reference evidence="2" key="1">
    <citation type="submission" date="2023-06" db="EMBL/GenBank/DDBJ databases">
        <authorList>
            <consortium name="Lawrence Berkeley National Laboratory"/>
            <person name="Ahrendt S."/>
            <person name="Sahu N."/>
            <person name="Indic B."/>
            <person name="Wong-Bajracharya J."/>
            <person name="Merenyi Z."/>
            <person name="Ke H.-M."/>
            <person name="Monk M."/>
            <person name="Kocsube S."/>
            <person name="Drula E."/>
            <person name="Lipzen A."/>
            <person name="Balint B."/>
            <person name="Henrissat B."/>
            <person name="Andreopoulos B."/>
            <person name="Martin F.M."/>
            <person name="Harder C.B."/>
            <person name="Rigling D."/>
            <person name="Ford K.L."/>
            <person name="Foster G.D."/>
            <person name="Pangilinan J."/>
            <person name="Papanicolaou A."/>
            <person name="Barry K."/>
            <person name="LaButti K."/>
            <person name="Viragh M."/>
            <person name="Koriabine M."/>
            <person name="Yan M."/>
            <person name="Riley R."/>
            <person name="Champramary S."/>
            <person name="Plett K.L."/>
            <person name="Tsai I.J."/>
            <person name="Slot J."/>
            <person name="Sipos G."/>
            <person name="Plett J."/>
            <person name="Nagy L.G."/>
            <person name="Grigoriev I.V."/>
        </authorList>
    </citation>
    <scope>NUCLEOTIDE SEQUENCE</scope>
    <source>
        <strain evidence="2">ICMP 16352</strain>
    </source>
</reference>
<evidence type="ECO:0008006" key="4">
    <source>
        <dbReference type="Google" id="ProtNLM"/>
    </source>
</evidence>
<keyword evidence="3" id="KW-1185">Reference proteome</keyword>
<accession>A0AA39NRP9</accession>
<dbReference type="AlphaFoldDB" id="A0AA39NRP9"/>
<evidence type="ECO:0000313" key="2">
    <source>
        <dbReference type="EMBL" id="KAK0470627.1"/>
    </source>
</evidence>
<feature type="chain" id="PRO_5041463746" description="Secreted protein" evidence="1">
    <location>
        <begin position="25"/>
        <end position="78"/>
    </location>
</feature>
<dbReference type="Proteomes" id="UP001175227">
    <property type="component" value="Unassembled WGS sequence"/>
</dbReference>
<keyword evidence="1" id="KW-0732">Signal</keyword>
<dbReference type="EMBL" id="JAUEPR010000062">
    <property type="protein sequence ID" value="KAK0470627.1"/>
    <property type="molecule type" value="Genomic_DNA"/>
</dbReference>